<reference evidence="2 3" key="1">
    <citation type="journal article" date="2020" name="ISME J.">
        <title>Uncovering the hidden diversity of litter-decomposition mechanisms in mushroom-forming fungi.</title>
        <authorList>
            <person name="Floudas D."/>
            <person name="Bentzer J."/>
            <person name="Ahren D."/>
            <person name="Johansson T."/>
            <person name="Persson P."/>
            <person name="Tunlid A."/>
        </authorList>
    </citation>
    <scope>NUCLEOTIDE SEQUENCE [LARGE SCALE GENOMIC DNA]</scope>
    <source>
        <strain evidence="2 3">CBS 146.42</strain>
    </source>
</reference>
<evidence type="ECO:0000313" key="2">
    <source>
        <dbReference type="EMBL" id="KAF5359769.1"/>
    </source>
</evidence>
<feature type="compositionally biased region" description="Polar residues" evidence="1">
    <location>
        <begin position="165"/>
        <end position="179"/>
    </location>
</feature>
<feature type="region of interest" description="Disordered" evidence="1">
    <location>
        <begin position="165"/>
        <end position="187"/>
    </location>
</feature>
<sequence>MSHTTPELSEYTSHPPETIDAQEDALFLERLDTFMQKSLAEIQAFAERESRSYDETKRSIAEWHAKTLFSVAGNNAGDSLGATTPEERPAQVRNVLIETSKVLESLSEVLGVQSFILAVDPQNPHDGGFLGGSLVGREFYRGLRGGGTAGASSFKIYAQKRVPSTQEEVVMQDSSTHSSPAPPTVRPSRQVKVDLYETIRSQLRNVSGIRKAEMKWTNPERLSLYGVRLVGWPSDIPAANPSSLKANQNQRLLELVEHGELKFEKTMITGLEAPQPTDTQRNTPETTAEDFSWAYDAEGGGDASVGCSIGSATAVESLPTSSSSLLLETAGHPMLSSSSGHLPNEGIDSLGNELTWTEEVGDDLLEAQHNGVPGFDEYGFHIEPWNETMKFEDVEEDNPIEQRARKRARSSES</sequence>
<evidence type="ECO:0000256" key="1">
    <source>
        <dbReference type="SAM" id="MobiDB-lite"/>
    </source>
</evidence>
<name>A0A8H5LJU0_9AGAR</name>
<keyword evidence="3" id="KW-1185">Reference proteome</keyword>
<feature type="compositionally biased region" description="Basic residues" evidence="1">
    <location>
        <begin position="404"/>
        <end position="413"/>
    </location>
</feature>
<feature type="region of interest" description="Disordered" evidence="1">
    <location>
        <begin position="390"/>
        <end position="413"/>
    </location>
</feature>
<accession>A0A8H5LJU0</accession>
<dbReference type="AlphaFoldDB" id="A0A8H5LJU0"/>
<comment type="caution">
    <text evidence="2">The sequence shown here is derived from an EMBL/GenBank/DDBJ whole genome shotgun (WGS) entry which is preliminary data.</text>
</comment>
<organism evidence="2 3">
    <name type="scientific">Leucocoprinus leucothites</name>
    <dbReference type="NCBI Taxonomy" id="201217"/>
    <lineage>
        <taxon>Eukaryota</taxon>
        <taxon>Fungi</taxon>
        <taxon>Dikarya</taxon>
        <taxon>Basidiomycota</taxon>
        <taxon>Agaricomycotina</taxon>
        <taxon>Agaricomycetes</taxon>
        <taxon>Agaricomycetidae</taxon>
        <taxon>Agaricales</taxon>
        <taxon>Agaricineae</taxon>
        <taxon>Agaricaceae</taxon>
        <taxon>Leucocoprinus</taxon>
    </lineage>
</organism>
<dbReference type="EMBL" id="JAACJO010000004">
    <property type="protein sequence ID" value="KAF5359769.1"/>
    <property type="molecule type" value="Genomic_DNA"/>
</dbReference>
<protein>
    <submittedName>
        <fullName evidence="2">Uncharacterized protein</fullName>
    </submittedName>
</protein>
<dbReference type="OrthoDB" id="3223825at2759"/>
<proteinExistence type="predicted"/>
<dbReference type="Proteomes" id="UP000559027">
    <property type="component" value="Unassembled WGS sequence"/>
</dbReference>
<evidence type="ECO:0000313" key="3">
    <source>
        <dbReference type="Proteomes" id="UP000559027"/>
    </source>
</evidence>
<gene>
    <name evidence="2" type="ORF">D9756_003466</name>
</gene>